<evidence type="ECO:0000313" key="3">
    <source>
        <dbReference type="Proteomes" id="UP000053424"/>
    </source>
</evidence>
<dbReference type="AlphaFoldDB" id="A0A0C3BTG2"/>
<feature type="region of interest" description="Disordered" evidence="1">
    <location>
        <begin position="77"/>
        <end position="97"/>
    </location>
</feature>
<evidence type="ECO:0000313" key="2">
    <source>
        <dbReference type="EMBL" id="KIM35389.1"/>
    </source>
</evidence>
<evidence type="ECO:0000256" key="1">
    <source>
        <dbReference type="SAM" id="MobiDB-lite"/>
    </source>
</evidence>
<dbReference type="Proteomes" id="UP000053424">
    <property type="component" value="Unassembled WGS sequence"/>
</dbReference>
<dbReference type="EMBL" id="KN831821">
    <property type="protein sequence ID" value="KIM35389.1"/>
    <property type="molecule type" value="Genomic_DNA"/>
</dbReference>
<proteinExistence type="predicted"/>
<reference evidence="2 3" key="1">
    <citation type="submission" date="2014-04" db="EMBL/GenBank/DDBJ databases">
        <authorList>
            <consortium name="DOE Joint Genome Institute"/>
            <person name="Kuo A."/>
            <person name="Gay G."/>
            <person name="Dore J."/>
            <person name="Kohler A."/>
            <person name="Nagy L.G."/>
            <person name="Floudas D."/>
            <person name="Copeland A."/>
            <person name="Barry K.W."/>
            <person name="Cichocki N."/>
            <person name="Veneault-Fourrey C."/>
            <person name="LaButti K."/>
            <person name="Lindquist E.A."/>
            <person name="Lipzen A."/>
            <person name="Lundell T."/>
            <person name="Morin E."/>
            <person name="Murat C."/>
            <person name="Sun H."/>
            <person name="Tunlid A."/>
            <person name="Henrissat B."/>
            <person name="Grigoriev I.V."/>
            <person name="Hibbett D.S."/>
            <person name="Martin F."/>
            <person name="Nordberg H.P."/>
            <person name="Cantor M.N."/>
            <person name="Hua S.X."/>
        </authorList>
    </citation>
    <scope>NUCLEOTIDE SEQUENCE [LARGE SCALE GENOMIC DNA]</scope>
    <source>
        <strain evidence="3">h7</strain>
    </source>
</reference>
<sequence>MASFGDCECPNFQHMVIDSLRVCSAWTQAAPMLYSNEGPLAAEPQRIWDVPARTSPYPSPCAWVPMMETSISPSPVAFSASNTPPNAMPDFSHANTNEVHNSGNLSSFPGHEPSYDRAELASNPEPILSIPVLTTWSRFRNIFVSMPSAGEHAGAHKTQVPHLRNYQIYPNRTTTTTFQ</sequence>
<dbReference type="HOGENOM" id="CLU_1503626_0_0_1"/>
<protein>
    <submittedName>
        <fullName evidence="2">Uncharacterized protein</fullName>
    </submittedName>
</protein>
<keyword evidence="3" id="KW-1185">Reference proteome</keyword>
<organism evidence="2 3">
    <name type="scientific">Hebeloma cylindrosporum</name>
    <dbReference type="NCBI Taxonomy" id="76867"/>
    <lineage>
        <taxon>Eukaryota</taxon>
        <taxon>Fungi</taxon>
        <taxon>Dikarya</taxon>
        <taxon>Basidiomycota</taxon>
        <taxon>Agaricomycotina</taxon>
        <taxon>Agaricomycetes</taxon>
        <taxon>Agaricomycetidae</taxon>
        <taxon>Agaricales</taxon>
        <taxon>Agaricineae</taxon>
        <taxon>Hymenogastraceae</taxon>
        <taxon>Hebeloma</taxon>
    </lineage>
</organism>
<name>A0A0C3BTG2_HEBCY</name>
<gene>
    <name evidence="2" type="ORF">M413DRAFT_449775</name>
</gene>
<reference evidence="3" key="2">
    <citation type="submission" date="2015-01" db="EMBL/GenBank/DDBJ databases">
        <title>Evolutionary Origins and Diversification of the Mycorrhizal Mutualists.</title>
        <authorList>
            <consortium name="DOE Joint Genome Institute"/>
            <consortium name="Mycorrhizal Genomics Consortium"/>
            <person name="Kohler A."/>
            <person name="Kuo A."/>
            <person name="Nagy L.G."/>
            <person name="Floudas D."/>
            <person name="Copeland A."/>
            <person name="Barry K.W."/>
            <person name="Cichocki N."/>
            <person name="Veneault-Fourrey C."/>
            <person name="LaButti K."/>
            <person name="Lindquist E.A."/>
            <person name="Lipzen A."/>
            <person name="Lundell T."/>
            <person name="Morin E."/>
            <person name="Murat C."/>
            <person name="Riley R."/>
            <person name="Ohm R."/>
            <person name="Sun H."/>
            <person name="Tunlid A."/>
            <person name="Henrissat B."/>
            <person name="Grigoriev I.V."/>
            <person name="Hibbett D.S."/>
            <person name="Martin F."/>
        </authorList>
    </citation>
    <scope>NUCLEOTIDE SEQUENCE [LARGE SCALE GENOMIC DNA]</scope>
    <source>
        <strain evidence="3">h7</strain>
    </source>
</reference>
<accession>A0A0C3BTG2</accession>